<comment type="similarity">
    <text evidence="1">Belongs to the GTP cyclohydrolase I type 2/NIF3 family.</text>
</comment>
<dbReference type="InterPro" id="IPR036069">
    <property type="entry name" value="DUF34/NIF3_sf"/>
</dbReference>
<dbReference type="GO" id="GO:0005737">
    <property type="term" value="C:cytoplasm"/>
    <property type="evidence" value="ECO:0007669"/>
    <property type="project" value="TreeGrafter"/>
</dbReference>
<dbReference type="Pfam" id="PF01784">
    <property type="entry name" value="DUF34_NIF3"/>
    <property type="match status" value="1"/>
</dbReference>
<feature type="binding site" evidence="3">
    <location>
        <position position="82"/>
    </location>
    <ligand>
        <name>a divalent metal cation</name>
        <dbReference type="ChEBI" id="CHEBI:60240"/>
        <label>1</label>
    </ligand>
</feature>
<dbReference type="Gene3D" id="3.40.1390.30">
    <property type="entry name" value="NIF3 (NGG1p interacting factor 3)-like"/>
    <property type="match status" value="2"/>
</dbReference>
<evidence type="ECO:0008006" key="6">
    <source>
        <dbReference type="Google" id="ProtNLM"/>
    </source>
</evidence>
<evidence type="ECO:0000256" key="2">
    <source>
        <dbReference type="ARBA" id="ARBA00022723"/>
    </source>
</evidence>
<organism evidence="4 5">
    <name type="scientific">Arcticibacterium luteifluviistationis</name>
    <dbReference type="NCBI Taxonomy" id="1784714"/>
    <lineage>
        <taxon>Bacteria</taxon>
        <taxon>Pseudomonadati</taxon>
        <taxon>Bacteroidota</taxon>
        <taxon>Cytophagia</taxon>
        <taxon>Cytophagales</taxon>
        <taxon>Leadbetterellaceae</taxon>
        <taxon>Arcticibacterium</taxon>
    </lineage>
</organism>
<feature type="binding site" evidence="3">
    <location>
        <position position="246"/>
    </location>
    <ligand>
        <name>a divalent metal cation</name>
        <dbReference type="ChEBI" id="CHEBI:60240"/>
        <label>1</label>
    </ligand>
</feature>
<gene>
    <name evidence="4" type="ORF">DJ013_11465</name>
</gene>
<sequence>MKIIIGLFFYGITFPCFSQLTANDVINKIKTEVNCDWAAQTVDNVKAGDPNTEVKGIATTFMATLEVLKKANARGLNFVITHEPSFYSHTDDLNIHADSPIQQAKLKFVEDNNMVVWRFHDHIHRNNPDMIYEGVVDVFDWQQYRKDDVYFEIPEMTLAEIVADIETKFGAKTLRIVGDPEEKFTKVGMALGASGSGSHFARLDNPNTELLIVGETNEWETVPYVQDAIELGYKKALIVMGHADSEEAGMDYFSKWLKGFYKTLPIEFIEAKNPYWRSK</sequence>
<dbReference type="EMBL" id="CP029480">
    <property type="protein sequence ID" value="AWV98757.1"/>
    <property type="molecule type" value="Genomic_DNA"/>
</dbReference>
<dbReference type="OrthoDB" id="1116574at2"/>
<evidence type="ECO:0000313" key="4">
    <source>
        <dbReference type="EMBL" id="AWV98757.1"/>
    </source>
</evidence>
<reference evidence="4 5" key="1">
    <citation type="submission" date="2018-05" db="EMBL/GenBank/DDBJ databases">
        <title>Complete genome sequence of Arcticibacterium luteifluviistationis SM1504T, a cytophagaceae bacterium isolated from Arctic surface seawater.</title>
        <authorList>
            <person name="Li Y."/>
            <person name="Qin Q.-L."/>
        </authorList>
    </citation>
    <scope>NUCLEOTIDE SEQUENCE [LARGE SCALE GENOMIC DNA]</scope>
    <source>
        <strain evidence="4 5">SM1504</strain>
    </source>
</reference>
<dbReference type="SUPFAM" id="SSF102705">
    <property type="entry name" value="NIF3 (NGG1p interacting factor 3)-like"/>
    <property type="match status" value="1"/>
</dbReference>
<dbReference type="PANTHER" id="PTHR13799">
    <property type="entry name" value="NGG1 INTERACTING FACTOR 3"/>
    <property type="match status" value="1"/>
</dbReference>
<dbReference type="Proteomes" id="UP000249873">
    <property type="component" value="Chromosome"/>
</dbReference>
<keyword evidence="5" id="KW-1185">Reference proteome</keyword>
<dbReference type="KEGG" id="als:DJ013_11465"/>
<evidence type="ECO:0000256" key="1">
    <source>
        <dbReference type="ARBA" id="ARBA00006964"/>
    </source>
</evidence>
<dbReference type="PANTHER" id="PTHR13799:SF14">
    <property type="entry name" value="GTP CYCLOHYDROLASE 1 TYPE 2 HOMOLOG"/>
    <property type="match status" value="1"/>
</dbReference>
<evidence type="ECO:0000313" key="5">
    <source>
        <dbReference type="Proteomes" id="UP000249873"/>
    </source>
</evidence>
<protein>
    <recommendedName>
        <fullName evidence="6">NGG1p interacting factor NIF3</fullName>
    </recommendedName>
</protein>
<name>A0A2Z4GC93_9BACT</name>
<dbReference type="GO" id="GO:0046872">
    <property type="term" value="F:metal ion binding"/>
    <property type="evidence" value="ECO:0007669"/>
    <property type="project" value="UniProtKB-KW"/>
</dbReference>
<dbReference type="RefSeq" id="WP_111371950.1">
    <property type="nucleotide sequence ID" value="NZ_CP029480.1"/>
</dbReference>
<evidence type="ECO:0000256" key="3">
    <source>
        <dbReference type="PIRSR" id="PIRSR602678-1"/>
    </source>
</evidence>
<proteinExistence type="inferred from homology"/>
<accession>A0A2Z4GC93</accession>
<dbReference type="InterPro" id="IPR002678">
    <property type="entry name" value="DUF34/NIF3"/>
</dbReference>
<keyword evidence="2 3" id="KW-0479">Metal-binding</keyword>
<feature type="binding site" evidence="3">
    <location>
        <position position="242"/>
    </location>
    <ligand>
        <name>a divalent metal cation</name>
        <dbReference type="ChEBI" id="CHEBI:60240"/>
        <label>1</label>
    </ligand>
</feature>
<dbReference type="AlphaFoldDB" id="A0A2Z4GC93"/>